<dbReference type="PROSITE" id="PS50075">
    <property type="entry name" value="CARRIER"/>
    <property type="match status" value="1"/>
</dbReference>
<keyword evidence="2" id="KW-0596">Phosphopantetheine</keyword>
<keyword evidence="6" id="KW-1185">Reference proteome</keyword>
<dbReference type="InterPro" id="IPR020845">
    <property type="entry name" value="AMP-binding_CS"/>
</dbReference>
<reference evidence="6" key="1">
    <citation type="submission" date="2018-12" db="EMBL/GenBank/DDBJ databases">
        <title>Tengunoibacter tsumagoiensis gen. nov., sp. nov., Dictyobacter kobayashii sp. nov., D. alpinus sp. nov., and D. joshuensis sp. nov. and description of Dictyobacteraceae fam. nov. within the order Ktedonobacterales isolated from Tengu-no-mugimeshi.</title>
        <authorList>
            <person name="Wang C.M."/>
            <person name="Zheng Y."/>
            <person name="Sakai Y."/>
            <person name="Toyoda A."/>
            <person name="Minakuchi Y."/>
            <person name="Abe K."/>
            <person name="Yokota A."/>
            <person name="Yabe S."/>
        </authorList>
    </citation>
    <scope>NUCLEOTIDE SEQUENCE [LARGE SCALE GENOMIC DNA]</scope>
    <source>
        <strain evidence="6">Uno16</strain>
    </source>
</reference>
<dbReference type="GO" id="GO:0044550">
    <property type="term" value="P:secondary metabolite biosynthetic process"/>
    <property type="evidence" value="ECO:0007669"/>
    <property type="project" value="TreeGrafter"/>
</dbReference>
<evidence type="ECO:0000256" key="3">
    <source>
        <dbReference type="ARBA" id="ARBA00022553"/>
    </source>
</evidence>
<dbReference type="FunFam" id="3.40.50.980:FF:000001">
    <property type="entry name" value="Non-ribosomal peptide synthetase"/>
    <property type="match status" value="1"/>
</dbReference>
<dbReference type="PROSITE" id="PS00455">
    <property type="entry name" value="AMP_BINDING"/>
    <property type="match status" value="1"/>
</dbReference>
<dbReference type="InterPro" id="IPR009081">
    <property type="entry name" value="PP-bd_ACP"/>
</dbReference>
<dbReference type="SUPFAM" id="SSF47336">
    <property type="entry name" value="ACP-like"/>
    <property type="match status" value="1"/>
</dbReference>
<dbReference type="GO" id="GO:0031177">
    <property type="term" value="F:phosphopantetheine binding"/>
    <property type="evidence" value="ECO:0007669"/>
    <property type="project" value="TreeGrafter"/>
</dbReference>
<evidence type="ECO:0000259" key="4">
    <source>
        <dbReference type="PROSITE" id="PS50075"/>
    </source>
</evidence>
<proteinExistence type="predicted"/>
<dbReference type="Proteomes" id="UP000287171">
    <property type="component" value="Unassembled WGS sequence"/>
</dbReference>
<dbReference type="PANTHER" id="PTHR45527">
    <property type="entry name" value="NONRIBOSOMAL PEPTIDE SYNTHETASE"/>
    <property type="match status" value="1"/>
</dbReference>
<dbReference type="SUPFAM" id="SSF56801">
    <property type="entry name" value="Acetyl-CoA synthetase-like"/>
    <property type="match status" value="1"/>
</dbReference>
<evidence type="ECO:0000256" key="2">
    <source>
        <dbReference type="ARBA" id="ARBA00022450"/>
    </source>
</evidence>
<dbReference type="Gene3D" id="1.10.1200.10">
    <property type="entry name" value="ACP-like"/>
    <property type="match status" value="1"/>
</dbReference>
<dbReference type="NCBIfam" id="TIGR01733">
    <property type="entry name" value="AA-adenyl-dom"/>
    <property type="match status" value="1"/>
</dbReference>
<evidence type="ECO:0000313" key="6">
    <source>
        <dbReference type="Proteomes" id="UP000287171"/>
    </source>
</evidence>
<dbReference type="Pfam" id="PF00501">
    <property type="entry name" value="AMP-binding"/>
    <property type="match status" value="1"/>
</dbReference>
<organism evidence="5 6">
    <name type="scientific">Dictyobacter alpinus</name>
    <dbReference type="NCBI Taxonomy" id="2014873"/>
    <lineage>
        <taxon>Bacteria</taxon>
        <taxon>Bacillati</taxon>
        <taxon>Chloroflexota</taxon>
        <taxon>Ktedonobacteria</taxon>
        <taxon>Ktedonobacterales</taxon>
        <taxon>Dictyobacteraceae</taxon>
        <taxon>Dictyobacter</taxon>
    </lineage>
</organism>
<dbReference type="AlphaFoldDB" id="A0A402BAS7"/>
<dbReference type="Gene3D" id="3.40.50.980">
    <property type="match status" value="2"/>
</dbReference>
<dbReference type="Gene3D" id="2.30.38.10">
    <property type="entry name" value="Luciferase, Domain 3"/>
    <property type="match status" value="1"/>
</dbReference>
<keyword evidence="3" id="KW-0597">Phosphoprotein</keyword>
<protein>
    <recommendedName>
        <fullName evidence="4">Carrier domain-containing protein</fullName>
    </recommendedName>
</protein>
<feature type="domain" description="Carrier" evidence="4">
    <location>
        <begin position="545"/>
        <end position="620"/>
    </location>
</feature>
<sequence>MTNMDVGQRSNLNTSEQSLVAGQQGTSRLSMNLENVHCSELPIQQRIEWQSARTPDAIAIECDTCALSYAELNTRANRLAHYLQKRGVGLDTLVGLCLTNSLTSVIACLGILKAGGAYVPLDPQSPPERLRFMLQDAQLDVLLTDKASIIDEGYGVAHMLLLNAHWSVLASESADDPPWRGSELNNAYMIYTSGSTGQPKGVQIAHSSLKNLINWHLTHFQVTESDNATLFASFAFDASVWGIWPYLAAGARLCLPPASEHSLHQIQDWFIERGVTIAFLPTPLAERMLFLPWPAALPLRYLLTGGDRLHHYPERELPFVVVNNYGPTENTVVATSCFLDAQERPDAQPPIGWPISHSQVYILDQRLQAMPVGEAGELYIGGNNLARGYHHLPALTAASFCPDPFSSEPGSRLYRTGDLACYLQNGMLKFIDRADRQVKLRGYRFELGEVEAALSTYPGIEACAVVLHHKGSANPLLYAYIVWQQEAMVEQERVQAYLKQKVPPYMVPVQYVSMPELPLTTNGKIYYERLPLPAQPQHEMLPAEEAMSELERALCETWRQILGLERVGLHDDFFIMGGHSLSVVQFIAHVRASYNVNLLVLDIFMAPTVQQIAGVIQSKIV</sequence>
<dbReference type="CDD" id="cd05930">
    <property type="entry name" value="A_NRPS"/>
    <property type="match status" value="1"/>
</dbReference>
<dbReference type="FunFam" id="2.30.38.10:FF:000001">
    <property type="entry name" value="Non-ribosomal peptide synthetase PvdI"/>
    <property type="match status" value="1"/>
</dbReference>
<dbReference type="InterPro" id="IPR045851">
    <property type="entry name" value="AMP-bd_C_sf"/>
</dbReference>
<dbReference type="PANTHER" id="PTHR45527:SF1">
    <property type="entry name" value="FATTY ACID SYNTHASE"/>
    <property type="match status" value="1"/>
</dbReference>
<dbReference type="OrthoDB" id="9781737at2"/>
<comment type="caution">
    <text evidence="5">The sequence shown here is derived from an EMBL/GenBank/DDBJ whole genome shotgun (WGS) entry which is preliminary data.</text>
</comment>
<dbReference type="InterPro" id="IPR036736">
    <property type="entry name" value="ACP-like_sf"/>
</dbReference>
<dbReference type="InterPro" id="IPR010071">
    <property type="entry name" value="AA_adenyl_dom"/>
</dbReference>
<evidence type="ECO:0000256" key="1">
    <source>
        <dbReference type="ARBA" id="ARBA00001957"/>
    </source>
</evidence>
<dbReference type="Gene3D" id="3.30.300.30">
    <property type="match status" value="1"/>
</dbReference>
<gene>
    <name evidence="5" type="ORF">KDA_40120</name>
</gene>
<dbReference type="Pfam" id="PF00550">
    <property type="entry name" value="PP-binding"/>
    <property type="match status" value="1"/>
</dbReference>
<name>A0A402BAS7_9CHLR</name>
<dbReference type="GO" id="GO:0005737">
    <property type="term" value="C:cytoplasm"/>
    <property type="evidence" value="ECO:0007669"/>
    <property type="project" value="TreeGrafter"/>
</dbReference>
<dbReference type="GO" id="GO:0043041">
    <property type="term" value="P:amino acid activation for nonribosomal peptide biosynthetic process"/>
    <property type="evidence" value="ECO:0007669"/>
    <property type="project" value="TreeGrafter"/>
</dbReference>
<comment type="cofactor">
    <cofactor evidence="1">
        <name>pantetheine 4'-phosphate</name>
        <dbReference type="ChEBI" id="CHEBI:47942"/>
    </cofactor>
</comment>
<dbReference type="Pfam" id="PF13193">
    <property type="entry name" value="AMP-binding_C"/>
    <property type="match status" value="1"/>
</dbReference>
<dbReference type="InterPro" id="IPR025110">
    <property type="entry name" value="AMP-bd_C"/>
</dbReference>
<evidence type="ECO:0000313" key="5">
    <source>
        <dbReference type="EMBL" id="GCE28528.1"/>
    </source>
</evidence>
<dbReference type="EMBL" id="BIFT01000001">
    <property type="protein sequence ID" value="GCE28528.1"/>
    <property type="molecule type" value="Genomic_DNA"/>
</dbReference>
<dbReference type="InterPro" id="IPR000873">
    <property type="entry name" value="AMP-dep_synth/lig_dom"/>
</dbReference>
<accession>A0A402BAS7</accession>